<feature type="compositionally biased region" description="Low complexity" evidence="2">
    <location>
        <begin position="65"/>
        <end position="100"/>
    </location>
</feature>
<dbReference type="OrthoDB" id="2242379at2759"/>
<keyword evidence="4" id="KW-1185">Reference proteome</keyword>
<gene>
    <name evidence="3" type="ORF">DM01DRAFT_1331046</name>
</gene>
<feature type="region of interest" description="Disordered" evidence="2">
    <location>
        <begin position="1269"/>
        <end position="1293"/>
    </location>
</feature>
<comment type="caution">
    <text evidence="3">The sequence shown here is derived from an EMBL/GenBank/DDBJ whole genome shotgun (WGS) entry which is preliminary data.</text>
</comment>
<feature type="region of interest" description="Disordered" evidence="2">
    <location>
        <begin position="204"/>
        <end position="263"/>
    </location>
</feature>
<dbReference type="Pfam" id="PF08238">
    <property type="entry name" value="Sel1"/>
    <property type="match status" value="28"/>
</dbReference>
<dbReference type="InterPro" id="IPR050767">
    <property type="entry name" value="Sel1_AlgK"/>
</dbReference>
<feature type="compositionally biased region" description="Polar residues" evidence="2">
    <location>
        <begin position="101"/>
        <end position="130"/>
    </location>
</feature>
<accession>A0A1X2GXX5</accession>
<feature type="compositionally biased region" description="Polar residues" evidence="2">
    <location>
        <begin position="45"/>
        <end position="55"/>
    </location>
</feature>
<proteinExistence type="inferred from homology"/>
<feature type="compositionally biased region" description="Polar residues" evidence="2">
    <location>
        <begin position="1348"/>
        <end position="1358"/>
    </location>
</feature>
<dbReference type="Proteomes" id="UP000242146">
    <property type="component" value="Unassembled WGS sequence"/>
</dbReference>
<dbReference type="InterPro" id="IPR011990">
    <property type="entry name" value="TPR-like_helical_dom_sf"/>
</dbReference>
<dbReference type="PANTHER" id="PTHR11102:SF160">
    <property type="entry name" value="ERAD-ASSOCIATED E3 UBIQUITIN-PROTEIN LIGASE COMPONENT HRD3"/>
    <property type="match status" value="1"/>
</dbReference>
<feature type="region of interest" description="Disordered" evidence="2">
    <location>
        <begin position="389"/>
        <end position="413"/>
    </location>
</feature>
<feature type="compositionally biased region" description="Low complexity" evidence="2">
    <location>
        <begin position="396"/>
        <end position="412"/>
    </location>
</feature>
<dbReference type="InterPro" id="IPR006597">
    <property type="entry name" value="Sel1-like"/>
</dbReference>
<dbReference type="EMBL" id="MCGT01000001">
    <property type="protein sequence ID" value="ORX62940.1"/>
    <property type="molecule type" value="Genomic_DNA"/>
</dbReference>
<dbReference type="SMART" id="SM00671">
    <property type="entry name" value="SEL1"/>
    <property type="match status" value="27"/>
</dbReference>
<feature type="compositionally biased region" description="Polar residues" evidence="2">
    <location>
        <begin position="1274"/>
        <end position="1293"/>
    </location>
</feature>
<dbReference type="Gene3D" id="1.25.40.10">
    <property type="entry name" value="Tetratricopeptide repeat domain"/>
    <property type="match status" value="8"/>
</dbReference>
<dbReference type="SUPFAM" id="SSF81901">
    <property type="entry name" value="HCP-like"/>
    <property type="match status" value="8"/>
</dbReference>
<reference evidence="3 4" key="1">
    <citation type="submission" date="2016-07" db="EMBL/GenBank/DDBJ databases">
        <title>Pervasive Adenine N6-methylation of Active Genes in Fungi.</title>
        <authorList>
            <consortium name="DOE Joint Genome Institute"/>
            <person name="Mondo S.J."/>
            <person name="Dannebaum R.O."/>
            <person name="Kuo R.C."/>
            <person name="Labutti K."/>
            <person name="Haridas S."/>
            <person name="Kuo A."/>
            <person name="Salamov A."/>
            <person name="Ahrendt S.R."/>
            <person name="Lipzen A."/>
            <person name="Sullivan W."/>
            <person name="Andreopoulos W.B."/>
            <person name="Clum A."/>
            <person name="Lindquist E."/>
            <person name="Daum C."/>
            <person name="Ramamoorthy G.K."/>
            <person name="Gryganskyi A."/>
            <person name="Culley D."/>
            <person name="Magnuson J.K."/>
            <person name="James T.Y."/>
            <person name="O'Malley M.A."/>
            <person name="Stajich J.E."/>
            <person name="Spatafora J.W."/>
            <person name="Visel A."/>
            <person name="Grigoriev I.V."/>
        </authorList>
    </citation>
    <scope>NUCLEOTIDE SEQUENCE [LARGE SCALE GENOMIC DNA]</scope>
    <source>
        <strain evidence="3 4">NRRL 3301</strain>
    </source>
</reference>
<feature type="compositionally biased region" description="Low complexity" evidence="2">
    <location>
        <begin position="1380"/>
        <end position="1390"/>
    </location>
</feature>
<evidence type="ECO:0000313" key="3">
    <source>
        <dbReference type="EMBL" id="ORX62940.1"/>
    </source>
</evidence>
<feature type="compositionally biased region" description="Polar residues" evidence="2">
    <location>
        <begin position="138"/>
        <end position="148"/>
    </location>
</feature>
<evidence type="ECO:0000256" key="2">
    <source>
        <dbReference type="SAM" id="MobiDB-lite"/>
    </source>
</evidence>
<feature type="compositionally biased region" description="Polar residues" evidence="2">
    <location>
        <begin position="210"/>
        <end position="235"/>
    </location>
</feature>
<feature type="compositionally biased region" description="Acidic residues" evidence="2">
    <location>
        <begin position="1359"/>
        <end position="1377"/>
    </location>
</feature>
<feature type="region of interest" description="Disordered" evidence="2">
    <location>
        <begin position="1"/>
        <end position="148"/>
    </location>
</feature>
<sequence length="1922" mass="213960">MGNDQSRPLPSIENTNHASSGPDNRSNNVRKRLSRMDLQRKVKSRSSQQFKDTSIQQQQQREKQPSPSQHDPPRNRSSSCSTPSPSSSSPDPAPASSPNTMSPLNDVSALKSQIQPKPSQVIRTPSSSEFTTRRQQHQRAVSTFSSHTTDSNWTMSGGLFSQIDPASSSTITAITDYSTISKHSTYYQDWTSCDRHLVRSAAEAMAAARPTSSSQGHTSSGDQSSCATNLGTNITSPPPYSSAAQAEAPTTSSLSSSPPPTSVDLQQEWFPLLDQLANIAAQASKPVLSKPSMDLTTHLLNQAFAMASLVKQDQDRQRLFHITESLCEQSITARTWLARCYMDAWGTPADPQKGFSSLLHLAESGCWEAFYPLANCYADGVPKLMDEPRSASTIGSNDSNSIASSSDASTSIVQPVNKQEAWRWLHMAAQLDDTGSSAKKQTKARAQYKIGSVFFDGDALIPSDHDKALHWFMQSANNGDKYAQFIVGFHFEQGILVEKNLALAKKHYNASADQGSPDAQAALGIVLIDDQQYQAGMKWLYDATQQKNTRAMVKLGTLFEDGQGVAKNEQEALKYYKMACARNDPGAHYVLGLHYRLGSLGLTQNFLEAGRHFNRAARAGFAPAQRLLGLMYLQGFLSGQPHEDNEQIRRKAEKTALLWFRRSAAQGDVRALGLVGACYQYGNGIGANYEVALEYYRKAARLVTPFQGVAQIAMAQLLHHMSRHRDAVEWFTKASESPSSAPSTNNDPSAMPFIGRMASPSRIARLMLARYHLHGWPGVTKDRAKGFAMLTTLAKESNQDAHAHYWLGACYEEGIETVCPCDHGIAYTYYLKAAEIGDTDAEFQVAFMLSNGKGVQRDRAAAFEWYKKAGQKNHKTALYSLGLYYAKGLDGVAKDLYQARICFEKAARLGVAEAMTSYATLCRIASLQPGPQQQEQREATLYWYKKAVAAGDITALRELGLLYDTGHGIPRDHETAFHYFELAAGHQDPQSTLLLGHYYQQGLTVEKDSNKALALYLEAENLGAHIAPFAAAQVYHSLNKFQEAYAKYLKASKSPRLANNRIGRTSKLMVARYILSYIPSSDQSEPMTFDLSKQDAFEIISKLASDEHFELAYCWLAECYEQGNGVDKDIKQAIHWYHKAADGLKDKDAMVKLASLYTLQTALPNHTTMAFHYYQLAADMGNAEAQHQLGMIYWRGGLNESINLGEAVCWFTRSAAQKYAASHWALGKMAQENGDQDVAIAWWRKSVTLGYEPAKRDMARLFLQNTQHADDAQTAANSNEAAENDGDNASIQMGNEDLNRAMDLLTEAVANGDAESLAFLGQLHQEKAASTSYTSLDGSVSALPPVNPANNHSRANSTMDDDDNLSQDHDMDDEDTVAAEQRLQQQQQEQGLATRCFEQAAEMGHVESMFLAGESWHSQQQYAAALEYYQRAAEHGHLLARVMCARYHLEGHGRRDPDPERGYQELYACAMEHECVDAYNSLGQCNEMGLGASQNYELALEWYTKSAQQTEDAEAMFRIGHLYAQQLVAPPQDQHHDLAALEWYHCAINTRQHSLAHYQTGLYLLHGIYADHDGCLVTLLAADRQQARLHFHHAAEQGDANAMFELGQLLLMQDEEDDTMALEASSPHSPVTPSPAPPALDTGMQHIDEQRQGLEWLERSSRFDHRDSLRELGKLYHSGKAVQDEVLVAKDMAVAFDYFSRSAHMGDKTSMLFIGIYYEHGFHVSLDLAMARQWYEMASRSGWWLAELAMAQLLHQDMDQREEAYRYFVLAHDHAPSSQRQTASIMIARYQLRGWGGVPIQLESAAQQLIVLAEQDHQVKVYLEVAQCYEFGIGTQQDRDKAFLWYQRVVHHHQQAAADLDEEDQEDLAEALFRIAEFYRQGWSVPMDQAQALRLYNMAAQQGSHDAQDYLQTYQVSTSSSS</sequence>
<dbReference type="STRING" id="101127.A0A1X2GXX5"/>
<feature type="region of interest" description="Disordered" evidence="2">
    <location>
        <begin position="1335"/>
        <end position="1391"/>
    </location>
</feature>
<evidence type="ECO:0000256" key="1">
    <source>
        <dbReference type="ARBA" id="ARBA00038101"/>
    </source>
</evidence>
<name>A0A1X2GXX5_9FUNG</name>
<protein>
    <submittedName>
        <fullName evidence="3">HCP-like protein</fullName>
    </submittedName>
</protein>
<comment type="similarity">
    <text evidence="1">Belongs to the sel-1 family.</text>
</comment>
<feature type="compositionally biased region" description="Polar residues" evidence="2">
    <location>
        <begin position="1"/>
        <end position="27"/>
    </location>
</feature>
<evidence type="ECO:0000313" key="4">
    <source>
        <dbReference type="Proteomes" id="UP000242146"/>
    </source>
</evidence>
<dbReference type="PANTHER" id="PTHR11102">
    <property type="entry name" value="SEL-1-LIKE PROTEIN"/>
    <property type="match status" value="1"/>
</dbReference>
<organism evidence="3 4">
    <name type="scientific">Hesseltinella vesiculosa</name>
    <dbReference type="NCBI Taxonomy" id="101127"/>
    <lineage>
        <taxon>Eukaryota</taxon>
        <taxon>Fungi</taxon>
        <taxon>Fungi incertae sedis</taxon>
        <taxon>Mucoromycota</taxon>
        <taxon>Mucoromycotina</taxon>
        <taxon>Mucoromycetes</taxon>
        <taxon>Mucorales</taxon>
        <taxon>Cunninghamellaceae</taxon>
        <taxon>Hesseltinella</taxon>
    </lineage>
</organism>